<reference evidence="2" key="1">
    <citation type="submission" date="2016-10" db="EMBL/GenBank/DDBJ databases">
        <authorList>
            <person name="Varghese N."/>
            <person name="Submissions S."/>
        </authorList>
    </citation>
    <scope>NUCLEOTIDE SEQUENCE [LARGE SCALE GENOMIC DNA]</scope>
    <source>
        <strain evidence="2">CGMCC 1.8895</strain>
    </source>
</reference>
<dbReference type="Pfam" id="PF12910">
    <property type="entry name" value="PHD_like"/>
    <property type="match status" value="1"/>
</dbReference>
<organism evidence="1 2">
    <name type="scientific">Lacicoccus qingdaonensis</name>
    <dbReference type="NCBI Taxonomy" id="576118"/>
    <lineage>
        <taxon>Bacteria</taxon>
        <taxon>Bacillati</taxon>
        <taxon>Bacillota</taxon>
        <taxon>Bacilli</taxon>
        <taxon>Bacillales</taxon>
        <taxon>Salinicoccaceae</taxon>
        <taxon>Lacicoccus</taxon>
    </lineage>
</organism>
<sequence length="137" mass="15864">MRRVLKAADVREQWDQFNDDVIGSGPAFVEKDGREWVAISTGQFDAILNYFVLEAEYFNEEDGSVTFSMVDLDVAENGETKEAALDILVGELFEYAKEYQENFNMYFNSSNRQHHLPYVLKILSCDNKEILKTVVRY</sequence>
<dbReference type="OrthoDB" id="2374448at2"/>
<dbReference type="Gene3D" id="3.30.160.620">
    <property type="match status" value="1"/>
</dbReference>
<proteinExistence type="predicted"/>
<dbReference type="RefSeq" id="WP_092988234.1">
    <property type="nucleotide sequence ID" value="NZ_FNFY01000042.1"/>
</dbReference>
<evidence type="ECO:0000313" key="1">
    <source>
        <dbReference type="EMBL" id="SDL32228.1"/>
    </source>
</evidence>
<dbReference type="STRING" id="576118.SAMN05216216_1429"/>
<evidence type="ECO:0000313" key="2">
    <source>
        <dbReference type="Proteomes" id="UP000199008"/>
    </source>
</evidence>
<accession>A0A1G9J3X8</accession>
<dbReference type="Proteomes" id="UP000199008">
    <property type="component" value="Unassembled WGS sequence"/>
</dbReference>
<dbReference type="Gene3D" id="3.40.1620.10">
    <property type="entry name" value="YefM-like domain"/>
    <property type="match status" value="1"/>
</dbReference>
<gene>
    <name evidence="1" type="ORF">SAMN05216216_1429</name>
</gene>
<name>A0A1G9J3X8_9BACL</name>
<protein>
    <submittedName>
        <fullName evidence="1">Antitoxin of toxin-antitoxin, RelE / RelB, TA system</fullName>
    </submittedName>
</protein>
<dbReference type="EMBL" id="FNFY01000042">
    <property type="protein sequence ID" value="SDL32228.1"/>
    <property type="molecule type" value="Genomic_DNA"/>
</dbReference>
<dbReference type="InterPro" id="IPR035424">
    <property type="entry name" value="Antitoxin_RelB"/>
</dbReference>
<dbReference type="AlphaFoldDB" id="A0A1G9J3X8"/>
<keyword evidence="2" id="KW-1185">Reference proteome</keyword>